<accession>A0A931SD81</accession>
<reference evidence="2" key="1">
    <citation type="submission" date="2020-07" db="EMBL/GenBank/DDBJ databases">
        <title>Huge and variable diversity of episymbiotic CPR bacteria and DPANN archaea in groundwater ecosystems.</title>
        <authorList>
            <person name="He C.Y."/>
            <person name="Keren R."/>
            <person name="Whittaker M."/>
            <person name="Farag I.F."/>
            <person name="Doudna J."/>
            <person name="Cate J.H.D."/>
            <person name="Banfield J.F."/>
        </authorList>
    </citation>
    <scope>NUCLEOTIDE SEQUENCE</scope>
    <source>
        <strain evidence="2">NC_groundwater_193_Ag_S-0.1um_51_7</strain>
    </source>
</reference>
<feature type="transmembrane region" description="Helical" evidence="1">
    <location>
        <begin position="172"/>
        <end position="189"/>
    </location>
</feature>
<dbReference type="EMBL" id="JACOZA010000002">
    <property type="protein sequence ID" value="MBI2096553.1"/>
    <property type="molecule type" value="Genomic_DNA"/>
</dbReference>
<dbReference type="AlphaFoldDB" id="A0A931SD81"/>
<keyword evidence="1" id="KW-1133">Transmembrane helix</keyword>
<dbReference type="Gene3D" id="3.40.50.150">
    <property type="entry name" value="Vaccinia Virus protein VP39"/>
    <property type="match status" value="1"/>
</dbReference>
<keyword evidence="1" id="KW-0812">Transmembrane</keyword>
<keyword evidence="1" id="KW-0472">Membrane</keyword>
<dbReference type="Pfam" id="PF13489">
    <property type="entry name" value="Methyltransf_23"/>
    <property type="match status" value="1"/>
</dbReference>
<gene>
    <name evidence="2" type="ORF">HYT40_00095</name>
</gene>
<dbReference type="GO" id="GO:0008168">
    <property type="term" value="F:methyltransferase activity"/>
    <property type="evidence" value="ECO:0007669"/>
    <property type="project" value="UniProtKB-KW"/>
</dbReference>
<protein>
    <submittedName>
        <fullName evidence="2">Class I SAM-dependent methyltransferase</fullName>
    </submittedName>
</protein>
<sequence length="242" mass="28090">MDRRLYQEMYELEEKHWWFVGRRRVLCDSIKRKVGKTEKILDIGCGTGINAKWLGELGKEVYGVEISDEAIEFAEKRTPNLKVIQGEFPNIEINDRFDLITLFDVLEHFEDDSDALKKIGALLNPGGYAVFSVPAFSFLWSEHDELAHHKRRYTARELREKLVQAGFYPVKITYFNTFLFLPILLFRFMRKTFGLRGGKTDFFMAPAPINQVLAQLFGAERFLFRFVDFPFGVSLLAIAKKG</sequence>
<keyword evidence="2" id="KW-0489">Methyltransferase</keyword>
<evidence type="ECO:0000256" key="1">
    <source>
        <dbReference type="SAM" id="Phobius"/>
    </source>
</evidence>
<dbReference type="CDD" id="cd02440">
    <property type="entry name" value="AdoMet_MTases"/>
    <property type="match status" value="1"/>
</dbReference>
<keyword evidence="2" id="KW-0808">Transferase</keyword>
<comment type="caution">
    <text evidence="2">The sequence shown here is derived from an EMBL/GenBank/DDBJ whole genome shotgun (WGS) entry which is preliminary data.</text>
</comment>
<dbReference type="GO" id="GO:0032259">
    <property type="term" value="P:methylation"/>
    <property type="evidence" value="ECO:0007669"/>
    <property type="project" value="UniProtKB-KW"/>
</dbReference>
<dbReference type="PANTHER" id="PTHR43861">
    <property type="entry name" value="TRANS-ACONITATE 2-METHYLTRANSFERASE-RELATED"/>
    <property type="match status" value="1"/>
</dbReference>
<evidence type="ECO:0000313" key="3">
    <source>
        <dbReference type="Proteomes" id="UP000724148"/>
    </source>
</evidence>
<name>A0A931SD81_9BACT</name>
<organism evidence="2 3">
    <name type="scientific">Candidatus Sungiibacteriota bacterium</name>
    <dbReference type="NCBI Taxonomy" id="2750080"/>
    <lineage>
        <taxon>Bacteria</taxon>
        <taxon>Candidatus Sungiibacteriota</taxon>
    </lineage>
</organism>
<proteinExistence type="predicted"/>
<dbReference type="PANTHER" id="PTHR43861:SF6">
    <property type="entry name" value="METHYLTRANSFERASE TYPE 11"/>
    <property type="match status" value="1"/>
</dbReference>
<dbReference type="InterPro" id="IPR029063">
    <property type="entry name" value="SAM-dependent_MTases_sf"/>
</dbReference>
<feature type="transmembrane region" description="Helical" evidence="1">
    <location>
        <begin position="121"/>
        <end position="140"/>
    </location>
</feature>
<dbReference type="SUPFAM" id="SSF53335">
    <property type="entry name" value="S-adenosyl-L-methionine-dependent methyltransferases"/>
    <property type="match status" value="1"/>
</dbReference>
<evidence type="ECO:0000313" key="2">
    <source>
        <dbReference type="EMBL" id="MBI2096553.1"/>
    </source>
</evidence>
<dbReference type="Proteomes" id="UP000724148">
    <property type="component" value="Unassembled WGS sequence"/>
</dbReference>